<keyword evidence="1" id="KW-0732">Signal</keyword>
<feature type="chain" id="PRO_5046869421" evidence="1">
    <location>
        <begin position="24"/>
        <end position="115"/>
    </location>
</feature>
<sequence>MKKTLFQVFYLVISFFFACAAMAEDSLNISGEVIKRIKIYKFGADSSPEEFIVYLNSPQNNQLGCSREKILFKGDYVVENYRALTLAHRSNREIKIFLQNPGDSEKCFVISRVKF</sequence>
<reference evidence="2 3" key="1">
    <citation type="submission" date="2024-08" db="EMBL/GenBank/DDBJ databases">
        <authorList>
            <person name="Ishaq N."/>
        </authorList>
    </citation>
    <scope>NUCLEOTIDE SEQUENCE [LARGE SCALE GENOMIC DNA]</scope>
    <source>
        <strain evidence="2 3">DSM 18651</strain>
    </source>
</reference>
<dbReference type="Proteomes" id="UP001569428">
    <property type="component" value="Unassembled WGS sequence"/>
</dbReference>
<name>A0ABV4NUJ8_9GAMM</name>
<dbReference type="PROSITE" id="PS51257">
    <property type="entry name" value="PROKAR_LIPOPROTEIN"/>
    <property type="match status" value="1"/>
</dbReference>
<keyword evidence="3" id="KW-1185">Reference proteome</keyword>
<proteinExistence type="predicted"/>
<comment type="caution">
    <text evidence="2">The sequence shown here is derived from an EMBL/GenBank/DDBJ whole genome shotgun (WGS) entry which is preliminary data.</text>
</comment>
<dbReference type="RefSeq" id="WP_371837407.1">
    <property type="nucleotide sequence ID" value="NZ_JBGMEK010000003.1"/>
</dbReference>
<evidence type="ECO:0000313" key="3">
    <source>
        <dbReference type="Proteomes" id="UP001569428"/>
    </source>
</evidence>
<accession>A0ABV4NUJ8</accession>
<organism evidence="2 3">
    <name type="scientific">Microbulbifer epialgicus</name>
    <dbReference type="NCBI Taxonomy" id="393907"/>
    <lineage>
        <taxon>Bacteria</taxon>
        <taxon>Pseudomonadati</taxon>
        <taxon>Pseudomonadota</taxon>
        <taxon>Gammaproteobacteria</taxon>
        <taxon>Cellvibrionales</taxon>
        <taxon>Microbulbiferaceae</taxon>
        <taxon>Microbulbifer</taxon>
    </lineage>
</organism>
<gene>
    <name evidence="2" type="ORF">ACCI49_02570</name>
</gene>
<evidence type="ECO:0000313" key="2">
    <source>
        <dbReference type="EMBL" id="MFA0809791.1"/>
    </source>
</evidence>
<dbReference type="EMBL" id="JBGMEK010000003">
    <property type="protein sequence ID" value="MFA0809791.1"/>
    <property type="molecule type" value="Genomic_DNA"/>
</dbReference>
<protein>
    <submittedName>
        <fullName evidence="2">Uncharacterized protein</fullName>
    </submittedName>
</protein>
<evidence type="ECO:0000256" key="1">
    <source>
        <dbReference type="SAM" id="SignalP"/>
    </source>
</evidence>
<feature type="signal peptide" evidence="1">
    <location>
        <begin position="1"/>
        <end position="23"/>
    </location>
</feature>